<dbReference type="InterPro" id="IPR049052">
    <property type="entry name" value="nSTAND1"/>
</dbReference>
<protein>
    <recommendedName>
        <fullName evidence="1">Novel STAND NTPase 1 domain-containing protein</fullName>
    </recommendedName>
</protein>
<dbReference type="Proteomes" id="UP001218218">
    <property type="component" value="Unassembled WGS sequence"/>
</dbReference>
<evidence type="ECO:0000313" key="2">
    <source>
        <dbReference type="EMBL" id="KAJ7302401.1"/>
    </source>
</evidence>
<dbReference type="PANTHER" id="PTHR47691">
    <property type="entry name" value="REGULATOR-RELATED"/>
    <property type="match status" value="1"/>
</dbReference>
<evidence type="ECO:0000259" key="1">
    <source>
        <dbReference type="Pfam" id="PF20703"/>
    </source>
</evidence>
<dbReference type="CDD" id="cd21037">
    <property type="entry name" value="MLKL_NTD"/>
    <property type="match status" value="1"/>
</dbReference>
<dbReference type="AlphaFoldDB" id="A0AAD6Z0M0"/>
<proteinExistence type="predicted"/>
<keyword evidence="3" id="KW-1185">Reference proteome</keyword>
<dbReference type="EMBL" id="JARIHO010000117">
    <property type="protein sequence ID" value="KAJ7302401.1"/>
    <property type="molecule type" value="Genomic_DNA"/>
</dbReference>
<dbReference type="SUPFAM" id="SSF52540">
    <property type="entry name" value="P-loop containing nucleoside triphosphate hydrolases"/>
    <property type="match status" value="1"/>
</dbReference>
<feature type="domain" description="Novel STAND NTPase 1" evidence="1">
    <location>
        <begin position="214"/>
        <end position="352"/>
    </location>
</feature>
<evidence type="ECO:0000313" key="3">
    <source>
        <dbReference type="Proteomes" id="UP001218218"/>
    </source>
</evidence>
<dbReference type="Gene3D" id="1.20.930.20">
    <property type="entry name" value="Adaptor protein Cbl, N-terminal domain"/>
    <property type="match status" value="1"/>
</dbReference>
<name>A0AAD6Z0M0_9AGAR</name>
<dbReference type="GO" id="GO:0007166">
    <property type="term" value="P:cell surface receptor signaling pathway"/>
    <property type="evidence" value="ECO:0007669"/>
    <property type="project" value="InterPro"/>
</dbReference>
<dbReference type="PRINTS" id="PR00364">
    <property type="entry name" value="DISEASERSIST"/>
</dbReference>
<accession>A0AAD6Z0M0</accession>
<dbReference type="InterPro" id="IPR036537">
    <property type="entry name" value="Adaptor_Cbl_N_dom_sf"/>
</dbReference>
<dbReference type="SUPFAM" id="SSF48452">
    <property type="entry name" value="TPR-like"/>
    <property type="match status" value="1"/>
</dbReference>
<gene>
    <name evidence="2" type="ORF">DFH08DRAFT_945722</name>
</gene>
<dbReference type="InterPro" id="IPR011990">
    <property type="entry name" value="TPR-like_helical_dom_sf"/>
</dbReference>
<dbReference type="Pfam" id="PF20703">
    <property type="entry name" value="nSTAND1"/>
    <property type="match status" value="1"/>
</dbReference>
<dbReference type="Gene3D" id="1.25.40.10">
    <property type="entry name" value="Tetratricopeptide repeat domain"/>
    <property type="match status" value="2"/>
</dbReference>
<dbReference type="PANTHER" id="PTHR47691:SF3">
    <property type="entry name" value="HTH-TYPE TRANSCRIPTIONAL REGULATOR RV0890C-RELATED"/>
    <property type="match status" value="1"/>
</dbReference>
<sequence length="1093" mass="122446">MPPQPTVTQIRLNNITTCLGVTANTLKILTANVNTPFLATILNTTVSLLNYIQTVKQNKNTCIRLMEQTDELLNGLISLHIKSAEKQEFPPSVLAHIGRVTSTLHKIHTFLEAQQGGSRFKKFFKVGQMATLSKECEVGLQQGLDFFYINTANITTDIVEMQKNGRERQQEVLDMIEAMSDTTTSDRGSFTSGVYSNPNYDSSSSVSMLPSAPKIFHGRESELAAILKLFSLGSPIIAILGPGGIGKTSLARAVIHHEEITTRYEQHRHFIACDSAATKVELAALIGVHLGLKPAKDLTHPVIQHFSGGTPCLLILDNLETSWEPAESRGDIEEFLSLLTEVDHLALLITMRGAERPAKVQWNHPFLPPIQPLDQEAARQTFIDIADDEHDLAEIDKILSLADNMPLAISLLAHLVDSEGCSSIFSRWKEEKTSMISEGYDRRSNLDLSISLSLSSPRLQSSPHSVELLSLLSVLPDGLSDVDLLQSDIPIDNILGCKATLIRTALAYNDEHKRLKTLVPIREYMKKIQPPGEHLVQPIRKYFRQLLEFYVEYHGIQSSSATVARISSNFANLQNVLRMGLQQGHPDLANSIYCTCYLNNFSRFIGYGFIPLMHQIHDLLPNPCNHQLEIHFLAELFSSHYYYPISNPEELLSQAMEHFEYFDDPDLKCKFYCHVADYHSYKQKFSAAMDFSRTVISLATAAGNTKRHAQGLCQLAWIECTLGDSTTAQVHAQEAWMLAKMSGDLWREAWTLHIEATCWSTLGNYKQSILLGNQARGLISLCGMTGGDLDHTIMNSQAGFHFEKSEYLEAHNIHTRVLQEASVDHNPYNYGRALLNVTGTNIFMGAPKENVLQNLDTARKIFKNLGRVHEQMACDMLLASLYLEEQNFLAASTTFQKCIESSGEQNIEITSYCLEKLADLSQWDISRRGFLWPTLFLVHSLKIKERLGILKGLQFFGDFFLAQNDEATAVILFTVALEGFTQMDVHRSRAECMLQLGDISQGHNEMLKAVELWEAARALFERSSQAKQIKLADQRLSSVSKEIVQQYRSNLACSETFNALSGTAEDLQDDQFDIGDLEKVDLNDIDGDHLVNV</sequence>
<reference evidence="2" key="1">
    <citation type="submission" date="2023-03" db="EMBL/GenBank/DDBJ databases">
        <title>Massive genome expansion in bonnet fungi (Mycena s.s.) driven by repeated elements and novel gene families across ecological guilds.</title>
        <authorList>
            <consortium name="Lawrence Berkeley National Laboratory"/>
            <person name="Harder C.B."/>
            <person name="Miyauchi S."/>
            <person name="Viragh M."/>
            <person name="Kuo A."/>
            <person name="Thoen E."/>
            <person name="Andreopoulos B."/>
            <person name="Lu D."/>
            <person name="Skrede I."/>
            <person name="Drula E."/>
            <person name="Henrissat B."/>
            <person name="Morin E."/>
            <person name="Kohler A."/>
            <person name="Barry K."/>
            <person name="LaButti K."/>
            <person name="Morin E."/>
            <person name="Salamov A."/>
            <person name="Lipzen A."/>
            <person name="Mereny Z."/>
            <person name="Hegedus B."/>
            <person name="Baldrian P."/>
            <person name="Stursova M."/>
            <person name="Weitz H."/>
            <person name="Taylor A."/>
            <person name="Grigoriev I.V."/>
            <person name="Nagy L.G."/>
            <person name="Martin F."/>
            <person name="Kauserud H."/>
        </authorList>
    </citation>
    <scope>NUCLEOTIDE SEQUENCE</scope>
    <source>
        <strain evidence="2">CBHHK002</strain>
    </source>
</reference>
<dbReference type="InterPro" id="IPR027417">
    <property type="entry name" value="P-loop_NTPase"/>
</dbReference>
<dbReference type="Gene3D" id="3.40.50.300">
    <property type="entry name" value="P-loop containing nucleotide triphosphate hydrolases"/>
    <property type="match status" value="1"/>
</dbReference>
<dbReference type="InterPro" id="IPR059179">
    <property type="entry name" value="MLKL-like_MCAfunc"/>
</dbReference>
<organism evidence="2 3">
    <name type="scientific">Mycena albidolilacea</name>
    <dbReference type="NCBI Taxonomy" id="1033008"/>
    <lineage>
        <taxon>Eukaryota</taxon>
        <taxon>Fungi</taxon>
        <taxon>Dikarya</taxon>
        <taxon>Basidiomycota</taxon>
        <taxon>Agaricomycotina</taxon>
        <taxon>Agaricomycetes</taxon>
        <taxon>Agaricomycetidae</taxon>
        <taxon>Agaricales</taxon>
        <taxon>Marasmiineae</taxon>
        <taxon>Mycenaceae</taxon>
        <taxon>Mycena</taxon>
    </lineage>
</organism>
<comment type="caution">
    <text evidence="2">The sequence shown here is derived from an EMBL/GenBank/DDBJ whole genome shotgun (WGS) entry which is preliminary data.</text>
</comment>